<accession>A0A158G7K1</accession>
<organism evidence="2 3">
    <name type="scientific">Caballeronia choica</name>
    <dbReference type="NCBI Taxonomy" id="326476"/>
    <lineage>
        <taxon>Bacteria</taxon>
        <taxon>Pseudomonadati</taxon>
        <taxon>Pseudomonadota</taxon>
        <taxon>Betaproteobacteria</taxon>
        <taxon>Burkholderiales</taxon>
        <taxon>Burkholderiaceae</taxon>
        <taxon>Caballeronia</taxon>
    </lineage>
</organism>
<keyword evidence="1" id="KW-1133">Transmembrane helix</keyword>
<evidence type="ECO:0008006" key="4">
    <source>
        <dbReference type="Google" id="ProtNLM"/>
    </source>
</evidence>
<keyword evidence="1" id="KW-0472">Membrane</keyword>
<name>A0A158G7K1_9BURK</name>
<dbReference type="Proteomes" id="UP000054770">
    <property type="component" value="Unassembled WGS sequence"/>
</dbReference>
<dbReference type="EMBL" id="FCON02000010">
    <property type="protein sequence ID" value="SAL28036.1"/>
    <property type="molecule type" value="Genomic_DNA"/>
</dbReference>
<comment type="caution">
    <text evidence="2">The sequence shown here is derived from an EMBL/GenBank/DDBJ whole genome shotgun (WGS) entry which is preliminary data.</text>
</comment>
<proteinExistence type="predicted"/>
<evidence type="ECO:0000256" key="1">
    <source>
        <dbReference type="SAM" id="Phobius"/>
    </source>
</evidence>
<feature type="transmembrane region" description="Helical" evidence="1">
    <location>
        <begin position="12"/>
        <end position="30"/>
    </location>
</feature>
<evidence type="ECO:0000313" key="3">
    <source>
        <dbReference type="Proteomes" id="UP000054770"/>
    </source>
</evidence>
<dbReference type="AlphaFoldDB" id="A0A158G7K1"/>
<keyword evidence="1" id="KW-0812">Transmembrane</keyword>
<dbReference type="RefSeq" id="WP_087643573.1">
    <property type="nucleotide sequence ID" value="NZ_FCON02000010.1"/>
</dbReference>
<keyword evidence="3" id="KW-1185">Reference proteome</keyword>
<gene>
    <name evidence="2" type="ORF">AWB68_01346</name>
</gene>
<dbReference type="OrthoDB" id="9035420at2"/>
<reference evidence="2" key="1">
    <citation type="submission" date="2016-01" db="EMBL/GenBank/DDBJ databases">
        <authorList>
            <person name="Peeters C."/>
        </authorList>
    </citation>
    <scope>NUCLEOTIDE SEQUENCE [LARGE SCALE GENOMIC DNA]</scope>
    <source>
        <strain evidence="2">LMG 22940</strain>
    </source>
</reference>
<evidence type="ECO:0000313" key="2">
    <source>
        <dbReference type="EMBL" id="SAL28036.1"/>
    </source>
</evidence>
<protein>
    <recommendedName>
        <fullName evidence="4">Tfp pilus assembly protein PilX</fullName>
    </recommendedName>
</protein>
<sequence>MTPRARSRGTVLPIVLLLTSMMLVTAGAWLESSIVATRAAGSLRDRVQAFHAADGALARCSRLVVDAPGQPQAASVGEPGRWRMKASFEGAGAPAIMPFAAWPHAIRAPQCLIEAWSRSADSADAAARSYLLTARGFGSTSDSEAWLQLQIEVAESGTTRRWRRVVAKPF</sequence>